<sequence>MGQLRDEQRQRAISALNGFLSTPLSNLVQPSEDRGVNSVLQPLFNVVRF</sequence>
<dbReference type="EMBL" id="LO018304">
    <property type="protein sequence ID" value="CUM59434.1"/>
    <property type="molecule type" value="Genomic_DNA"/>
</dbReference>
<dbReference type="RefSeq" id="WP_227350983.1">
    <property type="nucleotide sequence ID" value="NZ_JBEIHM010000064.1"/>
</dbReference>
<name>A0A1J1JDB9_PLAAG</name>
<gene>
    <name evidence="1" type="ORF">PLAM_1467</name>
</gene>
<proteinExistence type="predicted"/>
<organism evidence="1">
    <name type="scientific">Planktothrix agardhii</name>
    <name type="common">Oscillatoria agardhii</name>
    <dbReference type="NCBI Taxonomy" id="1160"/>
    <lineage>
        <taxon>Bacteria</taxon>
        <taxon>Bacillati</taxon>
        <taxon>Cyanobacteriota</taxon>
        <taxon>Cyanophyceae</taxon>
        <taxon>Oscillatoriophycideae</taxon>
        <taxon>Oscillatoriales</taxon>
        <taxon>Microcoleaceae</taxon>
        <taxon>Planktothrix</taxon>
    </lineage>
</organism>
<evidence type="ECO:0000313" key="1">
    <source>
        <dbReference type="EMBL" id="CUM59434.1"/>
    </source>
</evidence>
<protein>
    <submittedName>
        <fullName evidence="1">Uncharacterized protein</fullName>
    </submittedName>
</protein>
<accession>A0A1J1JDB9</accession>
<dbReference type="AlphaFoldDB" id="A0A1J1JDB9"/>
<reference evidence="1" key="1">
    <citation type="submission" date="2015-09" db="EMBL/GenBank/DDBJ databases">
        <authorList>
            <person name="Jackson K.R."/>
            <person name="Lunt B.L."/>
            <person name="Fisher J.N.B."/>
            <person name="Gardner A.V."/>
            <person name="Bailey M.E."/>
            <person name="Deus L.M."/>
            <person name="Earl A.S."/>
            <person name="Gibby P.D."/>
            <person name="Hartmann K.A."/>
            <person name="Liu J.E."/>
            <person name="Manci A.M."/>
            <person name="Nielsen D.A."/>
            <person name="Solomon M.B."/>
            <person name="Breakwell D.P."/>
            <person name="Burnett S.H."/>
            <person name="Grose J.H."/>
        </authorList>
    </citation>
    <scope>NUCLEOTIDE SEQUENCE</scope>
    <source>
        <strain evidence="1">7805</strain>
    </source>
</reference>